<evidence type="ECO:0000313" key="2">
    <source>
        <dbReference type="EMBL" id="GFK95994.1"/>
    </source>
</evidence>
<accession>A0A6V8LW82</accession>
<reference evidence="2 3" key="2">
    <citation type="submission" date="2020-05" db="EMBL/GenBank/DDBJ databases">
        <title>Draft genome sequence of Desulfovibrio sp. strainFSS-1.</title>
        <authorList>
            <person name="Shimoshige H."/>
            <person name="Kobayashi H."/>
            <person name="Maekawa T."/>
        </authorList>
    </citation>
    <scope>NUCLEOTIDE SEQUENCE [LARGE SCALE GENOMIC DNA]</scope>
    <source>
        <strain evidence="2 3">SIID29052-01</strain>
    </source>
</reference>
<keyword evidence="3" id="KW-1185">Reference proteome</keyword>
<dbReference type="InterPro" id="IPR056909">
    <property type="entry name" value="SU10_portal"/>
</dbReference>
<protein>
    <recommendedName>
        <fullName evidence="4">Portal protein</fullName>
    </recommendedName>
</protein>
<gene>
    <name evidence="2" type="ORF">NNJEOMEG_03868</name>
</gene>
<organism evidence="2 3">
    <name type="scientific">Fundidesulfovibrio magnetotacticus</name>
    <dbReference type="NCBI Taxonomy" id="2730080"/>
    <lineage>
        <taxon>Bacteria</taxon>
        <taxon>Pseudomonadati</taxon>
        <taxon>Thermodesulfobacteriota</taxon>
        <taxon>Desulfovibrionia</taxon>
        <taxon>Desulfovibrionales</taxon>
        <taxon>Desulfovibrionaceae</taxon>
        <taxon>Fundidesulfovibrio</taxon>
    </lineage>
</organism>
<feature type="compositionally biased region" description="Basic and acidic residues" evidence="1">
    <location>
        <begin position="631"/>
        <end position="640"/>
    </location>
</feature>
<feature type="region of interest" description="Disordered" evidence="1">
    <location>
        <begin position="631"/>
        <end position="701"/>
    </location>
</feature>
<name>A0A6V8LW82_9BACT</name>
<dbReference type="RefSeq" id="WP_173087132.1">
    <property type="nucleotide sequence ID" value="NZ_BLTE01000028.1"/>
</dbReference>
<evidence type="ECO:0000256" key="1">
    <source>
        <dbReference type="SAM" id="MobiDB-lite"/>
    </source>
</evidence>
<comment type="caution">
    <text evidence="2">The sequence shown here is derived from an EMBL/GenBank/DDBJ whole genome shotgun (WGS) entry which is preliminary data.</text>
</comment>
<sequence>MPLSDDDLLHILKPDMDKARAHQAELSAEREKHYRAYRAEPYGNERPGWSQTVHPTIFSVVEWMKPGLVEVFTGDFFAFTPVGGQPDPAARKDAQARADRLKRYVRHKLFNQLDGERLVEDFVHDCLVNHYGVMKITQRDDFELSTELLPEMTTEELEDLARRDPTLVDVRGGKAFTRQDPYTGREVSGLRGAKAVRRRTRYKGFHLEVVPPRELCMLPGYPDLENNPFVAHVVRRDLDFVRRQELAGIYRKGSAKALLDKLTDRHALEDVAGEFHTQHDVDGLSPPDAMAQAHADAAAARPRGEVLVWECYTRLDLDGSGLLAPCIVTLCEDVVLRGPEENPYGGPPFEMGFVYKEPHKAVGRPIAAVLDHRQRVLSNLLRNIQDSAALSTYRGYLTTDARARKILASMGPGDVSLVPALNAVQEIVPAPGDPMLVNAFQLTLQEVAKESGVNENMQGLDHDALNKTAAGMQMRLSSGMQRQKLYARRIARAFRRMLARVLDIIRLYPPEDDRDIVGQDVSLSPEDISGSWTVSIDVGVGPQERQQSAHIMDELIQLLLKAGLQLGICEPRGIVKAVKAKYEFMDIDVSEYLLDDERMDLVAQLKGRIEELEGQNQGLARAIGEHARELRKAEQAQDRKGGRRGGMDGGPGSVAGSPGMPSAAVRASARPNPSGPEGPPDPSLLDPRLAAVLNAPEGGRA</sequence>
<feature type="compositionally biased region" description="Pro residues" evidence="1">
    <location>
        <begin position="673"/>
        <end position="682"/>
    </location>
</feature>
<dbReference type="EMBL" id="BLTE01000028">
    <property type="protein sequence ID" value="GFK95994.1"/>
    <property type="molecule type" value="Genomic_DNA"/>
</dbReference>
<reference evidence="2 3" key="1">
    <citation type="submission" date="2020-04" db="EMBL/GenBank/DDBJ databases">
        <authorList>
            <consortium name="Desulfovibrio sp. FSS-1 genome sequencing consortium"/>
            <person name="Shimoshige H."/>
            <person name="Kobayashi H."/>
            <person name="Maekawa T."/>
        </authorList>
    </citation>
    <scope>NUCLEOTIDE SEQUENCE [LARGE SCALE GENOMIC DNA]</scope>
    <source>
        <strain evidence="2 3">SIID29052-01</strain>
    </source>
</reference>
<dbReference type="Proteomes" id="UP000494245">
    <property type="component" value="Unassembled WGS sequence"/>
</dbReference>
<evidence type="ECO:0000313" key="3">
    <source>
        <dbReference type="Proteomes" id="UP000494245"/>
    </source>
</evidence>
<dbReference type="Pfam" id="PF23899">
    <property type="entry name" value="SU10_portal"/>
    <property type="match status" value="1"/>
</dbReference>
<dbReference type="AlphaFoldDB" id="A0A6V8LW82"/>
<proteinExistence type="predicted"/>
<evidence type="ECO:0008006" key="4">
    <source>
        <dbReference type="Google" id="ProtNLM"/>
    </source>
</evidence>